<keyword evidence="6" id="KW-0001">2Fe-2S</keyword>
<dbReference type="OrthoDB" id="9804391at2"/>
<dbReference type="NCBIfam" id="NF004616">
    <property type="entry name" value="PRK05950.1"/>
    <property type="match status" value="1"/>
</dbReference>
<accession>A0A1R1MLG8</accession>
<dbReference type="GO" id="GO:0016491">
    <property type="term" value="F:oxidoreductase activity"/>
    <property type="evidence" value="ECO:0007669"/>
    <property type="project" value="UniProtKB-KW"/>
</dbReference>
<dbReference type="InterPro" id="IPR036010">
    <property type="entry name" value="2Fe-2S_ferredoxin-like_sf"/>
</dbReference>
<dbReference type="PROSITE" id="PS51085">
    <property type="entry name" value="2FE2S_FER_2"/>
    <property type="match status" value="1"/>
</dbReference>
<comment type="cofactor">
    <cofactor evidence="1">
        <name>[3Fe-4S] cluster</name>
        <dbReference type="ChEBI" id="CHEBI:21137"/>
    </cofactor>
</comment>
<evidence type="ECO:0000256" key="2">
    <source>
        <dbReference type="ARBA" id="ARBA00001966"/>
    </source>
</evidence>
<dbReference type="PANTHER" id="PTHR11921:SF29">
    <property type="entry name" value="SUCCINATE DEHYDROGENASE [UBIQUINONE] IRON-SULFUR SUBUNIT, MITOCHONDRIAL"/>
    <property type="match status" value="1"/>
</dbReference>
<proteinExistence type="inferred from homology"/>
<evidence type="ECO:0000313" key="14">
    <source>
        <dbReference type="Proteomes" id="UP000187408"/>
    </source>
</evidence>
<dbReference type="InterPro" id="IPR001041">
    <property type="entry name" value="2Fe-2S_ferredoxin-type"/>
</dbReference>
<dbReference type="Pfam" id="PF13085">
    <property type="entry name" value="Fer2_3"/>
    <property type="match status" value="1"/>
</dbReference>
<keyword evidence="5" id="KW-0004">4Fe-4S</keyword>
<evidence type="ECO:0000259" key="12">
    <source>
        <dbReference type="PROSITE" id="PS51085"/>
    </source>
</evidence>
<dbReference type="GO" id="GO:0006099">
    <property type="term" value="P:tricarboxylic acid cycle"/>
    <property type="evidence" value="ECO:0007669"/>
    <property type="project" value="InterPro"/>
</dbReference>
<dbReference type="GO" id="GO:0046872">
    <property type="term" value="F:metal ion binding"/>
    <property type="evidence" value="ECO:0007669"/>
    <property type="project" value="UniProtKB-KW"/>
</dbReference>
<organism evidence="13 14">
    <name type="scientific">Desulfurobacterium indicum</name>
    <dbReference type="NCBI Taxonomy" id="1914305"/>
    <lineage>
        <taxon>Bacteria</taxon>
        <taxon>Pseudomonadati</taxon>
        <taxon>Aquificota</taxon>
        <taxon>Aquificia</taxon>
        <taxon>Desulfurobacteriales</taxon>
        <taxon>Desulfurobacteriaceae</taxon>
        <taxon>Desulfurobacterium</taxon>
    </lineage>
</organism>
<dbReference type="SUPFAM" id="SSF54292">
    <property type="entry name" value="2Fe-2S ferredoxin-like"/>
    <property type="match status" value="1"/>
</dbReference>
<keyword evidence="10" id="KW-0411">Iron-sulfur</keyword>
<dbReference type="Gene3D" id="3.10.20.30">
    <property type="match status" value="1"/>
</dbReference>
<keyword evidence="8" id="KW-0560">Oxidoreductase</keyword>
<dbReference type="InterPro" id="IPR012675">
    <property type="entry name" value="Beta-grasp_dom_sf"/>
</dbReference>
<evidence type="ECO:0000256" key="3">
    <source>
        <dbReference type="ARBA" id="ARBA00004894"/>
    </source>
</evidence>
<evidence type="ECO:0000256" key="11">
    <source>
        <dbReference type="ARBA" id="ARBA00034078"/>
    </source>
</evidence>
<dbReference type="AlphaFoldDB" id="A0A1R1MLG8"/>
<dbReference type="Gene3D" id="1.10.1060.10">
    <property type="entry name" value="Alpha-helical ferredoxin"/>
    <property type="match status" value="1"/>
</dbReference>
<evidence type="ECO:0000256" key="10">
    <source>
        <dbReference type="ARBA" id="ARBA00023014"/>
    </source>
</evidence>
<comment type="caution">
    <text evidence="13">The sequence shown here is derived from an EMBL/GenBank/DDBJ whole genome shotgun (WGS) entry which is preliminary data.</text>
</comment>
<comment type="cofactor">
    <cofactor evidence="2">
        <name>[4Fe-4S] cluster</name>
        <dbReference type="ChEBI" id="CHEBI:49883"/>
    </cofactor>
</comment>
<dbReference type="CDD" id="cd00207">
    <property type="entry name" value="fer2"/>
    <property type="match status" value="1"/>
</dbReference>
<dbReference type="InterPro" id="IPR025192">
    <property type="entry name" value="Succ_DH/fum_Rdtase_N"/>
</dbReference>
<dbReference type="Pfam" id="PF13183">
    <property type="entry name" value="Fer4_8"/>
    <property type="match status" value="1"/>
</dbReference>
<dbReference type="SUPFAM" id="SSF46548">
    <property type="entry name" value="alpha-helical ferredoxin"/>
    <property type="match status" value="1"/>
</dbReference>
<dbReference type="Proteomes" id="UP000187408">
    <property type="component" value="Unassembled WGS sequence"/>
</dbReference>
<dbReference type="GO" id="GO:0051537">
    <property type="term" value="F:2 iron, 2 sulfur cluster binding"/>
    <property type="evidence" value="ECO:0007669"/>
    <property type="project" value="UniProtKB-KW"/>
</dbReference>
<dbReference type="STRING" id="1914305.BLW93_04160"/>
<keyword evidence="9" id="KW-0408">Iron</keyword>
<feature type="domain" description="2Fe-2S ferredoxin-type" evidence="12">
    <location>
        <begin position="2"/>
        <end position="93"/>
    </location>
</feature>
<comment type="similarity">
    <text evidence="4">Belongs to the succinate dehydrogenase/fumarate reductase iron-sulfur protein family.</text>
</comment>
<dbReference type="InterPro" id="IPR009051">
    <property type="entry name" value="Helical_ferredxn"/>
</dbReference>
<protein>
    <recommendedName>
        <fullName evidence="12">2Fe-2S ferredoxin-type domain-containing protein</fullName>
    </recommendedName>
</protein>
<sequence>MAEYTFTIKRFDPVKDKEPYEKVYKVPKLASIVTILDALNYIKENIDSSLSYRHSCRMAICGSCAIRVNGKPALACITKIVHLGTDFIKLEPLAKYPVIKDLVVDLEPFFEKHKSVKPFLINKKESIFDIEPDSELKQAPEDLELYLQFAYCIKCGSCYSVCMGTPDLSKGFKEGFIGPQALAQAYRYSFDSRDEGFEDRLDTVASPEGVFRCHFAASCSAVCGKGCDPALALQLLRRAVIFGKKH</sequence>
<dbReference type="InterPro" id="IPR017896">
    <property type="entry name" value="4Fe4S_Fe-S-bd"/>
</dbReference>
<gene>
    <name evidence="13" type="ORF">BLW93_04160</name>
</gene>
<dbReference type="InterPro" id="IPR006058">
    <property type="entry name" value="2Fe2S_fd_BS"/>
</dbReference>
<keyword evidence="7" id="KW-0479">Metal-binding</keyword>
<dbReference type="NCBIfam" id="TIGR00384">
    <property type="entry name" value="dhsB"/>
    <property type="match status" value="1"/>
</dbReference>
<evidence type="ECO:0000256" key="7">
    <source>
        <dbReference type="ARBA" id="ARBA00022723"/>
    </source>
</evidence>
<evidence type="ECO:0000256" key="9">
    <source>
        <dbReference type="ARBA" id="ARBA00023004"/>
    </source>
</evidence>
<evidence type="ECO:0000256" key="1">
    <source>
        <dbReference type="ARBA" id="ARBA00001927"/>
    </source>
</evidence>
<comment type="pathway">
    <text evidence="3">Carbohydrate metabolism; tricarboxylic acid cycle; fumarate from succinate (bacterial route): step 1/1.</text>
</comment>
<evidence type="ECO:0000256" key="6">
    <source>
        <dbReference type="ARBA" id="ARBA00022714"/>
    </source>
</evidence>
<evidence type="ECO:0000256" key="8">
    <source>
        <dbReference type="ARBA" id="ARBA00023002"/>
    </source>
</evidence>
<evidence type="ECO:0000313" key="13">
    <source>
        <dbReference type="EMBL" id="OMH40599.1"/>
    </source>
</evidence>
<dbReference type="PROSITE" id="PS00197">
    <property type="entry name" value="2FE2S_FER_1"/>
    <property type="match status" value="1"/>
</dbReference>
<dbReference type="RefSeq" id="WP_076712856.1">
    <property type="nucleotide sequence ID" value="NZ_MOEN01000012.1"/>
</dbReference>
<dbReference type="InterPro" id="IPR004489">
    <property type="entry name" value="Succ_DH/fum_Rdtase_Fe-S"/>
</dbReference>
<evidence type="ECO:0000256" key="4">
    <source>
        <dbReference type="ARBA" id="ARBA00009433"/>
    </source>
</evidence>
<reference evidence="13" key="1">
    <citation type="submission" date="2016-10" db="EMBL/GenBank/DDBJ databases">
        <title>Genome sequence of a sulfur-reducing bacterium Desulfurobacterium indicum K6013.</title>
        <authorList>
            <person name="Cao J."/>
            <person name="Shao Z."/>
            <person name="Alain K."/>
            <person name="Jebbar M."/>
        </authorList>
    </citation>
    <scope>NUCLEOTIDE SEQUENCE [LARGE SCALE GENOMIC DNA]</scope>
    <source>
        <strain evidence="13">K6013</strain>
    </source>
</reference>
<dbReference type="EMBL" id="MOEN01000012">
    <property type="protein sequence ID" value="OMH40599.1"/>
    <property type="molecule type" value="Genomic_DNA"/>
</dbReference>
<dbReference type="PANTHER" id="PTHR11921">
    <property type="entry name" value="SUCCINATE DEHYDROGENASE IRON-SULFUR PROTEIN"/>
    <property type="match status" value="1"/>
</dbReference>
<dbReference type="GO" id="GO:0022904">
    <property type="term" value="P:respiratory electron transport chain"/>
    <property type="evidence" value="ECO:0007669"/>
    <property type="project" value="TreeGrafter"/>
</dbReference>
<evidence type="ECO:0000256" key="5">
    <source>
        <dbReference type="ARBA" id="ARBA00022485"/>
    </source>
</evidence>
<dbReference type="InterPro" id="IPR050573">
    <property type="entry name" value="SDH/FRD_Iron-Sulfur"/>
</dbReference>
<dbReference type="GO" id="GO:0009055">
    <property type="term" value="F:electron transfer activity"/>
    <property type="evidence" value="ECO:0007669"/>
    <property type="project" value="InterPro"/>
</dbReference>
<name>A0A1R1MLG8_9BACT</name>
<keyword evidence="14" id="KW-1185">Reference proteome</keyword>
<dbReference type="GO" id="GO:0051539">
    <property type="term" value="F:4 iron, 4 sulfur cluster binding"/>
    <property type="evidence" value="ECO:0007669"/>
    <property type="project" value="UniProtKB-KW"/>
</dbReference>
<comment type="cofactor">
    <cofactor evidence="11">
        <name>[2Fe-2S] cluster</name>
        <dbReference type="ChEBI" id="CHEBI:190135"/>
    </cofactor>
</comment>